<name>A0A0L6V7H2_9BASI</name>
<dbReference type="EMBL" id="LAVV01007279">
    <property type="protein sequence ID" value="KNZ56467.1"/>
    <property type="molecule type" value="Genomic_DNA"/>
</dbReference>
<comment type="caution">
    <text evidence="2">The sequence shown here is derived from an EMBL/GenBank/DDBJ whole genome shotgun (WGS) entry which is preliminary data.</text>
</comment>
<feature type="compositionally biased region" description="Pro residues" evidence="1">
    <location>
        <begin position="60"/>
        <end position="69"/>
    </location>
</feature>
<dbReference type="AlphaFoldDB" id="A0A0L6V7H2"/>
<reference evidence="2 3" key="1">
    <citation type="submission" date="2015-08" db="EMBL/GenBank/DDBJ databases">
        <title>Next Generation Sequencing and Analysis of the Genome of Puccinia sorghi L Schw, the Causal Agent of Maize Common Rust.</title>
        <authorList>
            <person name="Rochi L."/>
            <person name="Burguener G."/>
            <person name="Darino M."/>
            <person name="Turjanski A."/>
            <person name="Kreff E."/>
            <person name="Dieguez M.J."/>
            <person name="Sacco F."/>
        </authorList>
    </citation>
    <scope>NUCLEOTIDE SEQUENCE [LARGE SCALE GENOMIC DNA]</scope>
    <source>
        <strain evidence="2 3">RO10H11247</strain>
    </source>
</reference>
<accession>A0A0L6V7H2</accession>
<feature type="region of interest" description="Disordered" evidence="1">
    <location>
        <begin position="57"/>
        <end position="93"/>
    </location>
</feature>
<feature type="compositionally biased region" description="Low complexity" evidence="1">
    <location>
        <begin position="70"/>
        <end position="82"/>
    </location>
</feature>
<evidence type="ECO:0000313" key="3">
    <source>
        <dbReference type="Proteomes" id="UP000037035"/>
    </source>
</evidence>
<keyword evidence="3" id="KW-1185">Reference proteome</keyword>
<dbReference type="Proteomes" id="UP000037035">
    <property type="component" value="Unassembled WGS sequence"/>
</dbReference>
<dbReference type="VEuPathDB" id="FungiDB:VP01_2399g1"/>
<proteinExistence type="predicted"/>
<sequence>MMKSMDKTVKLPPQSPPVESRTKLKVAVPELIPPLEVVLVPVPEEPIEEAAGLAAGLPPELAPRQPPLAPAVLTPPATNAAPGSNPPNGIIDVSKIPKAECRDMRIEFGSGFPGRSPNETAYQPLHPDIFSHGPALIVPI</sequence>
<evidence type="ECO:0000313" key="2">
    <source>
        <dbReference type="EMBL" id="KNZ56467.1"/>
    </source>
</evidence>
<dbReference type="STRING" id="27349.A0A0L6V7H2"/>
<evidence type="ECO:0000256" key="1">
    <source>
        <dbReference type="SAM" id="MobiDB-lite"/>
    </source>
</evidence>
<organism evidence="2 3">
    <name type="scientific">Puccinia sorghi</name>
    <dbReference type="NCBI Taxonomy" id="27349"/>
    <lineage>
        <taxon>Eukaryota</taxon>
        <taxon>Fungi</taxon>
        <taxon>Dikarya</taxon>
        <taxon>Basidiomycota</taxon>
        <taxon>Pucciniomycotina</taxon>
        <taxon>Pucciniomycetes</taxon>
        <taxon>Pucciniales</taxon>
        <taxon>Pucciniaceae</taxon>
        <taxon>Puccinia</taxon>
    </lineage>
</organism>
<protein>
    <submittedName>
        <fullName evidence="2">Uncharacterized protein</fullName>
    </submittedName>
</protein>
<gene>
    <name evidence="2" type="ORF">VP01_2399g1</name>
</gene>
<feature type="region of interest" description="Disordered" evidence="1">
    <location>
        <begin position="1"/>
        <end position="21"/>
    </location>
</feature>